<sequence length="283" mass="29695">MPPHARASSDPADATTERSGGEGGGGGVQSVDRAISVLEILARTGGSSVTEVAAELGVHKSTASRLLAALEARGLVHHAADRGQYRLGFGILRLAHAIPGRLSVVTEARDEIRELARTVSETVNLAVLREGHAVNVGQEMGPSTVSTYDWIGSITPLHATASGKVLLAGLPSEDRARVLKEQGLRSYTARTVTSRKALERQLLDVAAQGYAATSEEFEIGLNSVAVPVHDHLGTVVAAISVSGPAFRFSDGTMEAVLEDLRATGERVSRRMGWVPVDGTAPRG</sequence>
<dbReference type="Proteomes" id="UP000057181">
    <property type="component" value="Chromosome"/>
</dbReference>
<dbReference type="InterPro" id="IPR029016">
    <property type="entry name" value="GAF-like_dom_sf"/>
</dbReference>
<evidence type="ECO:0000259" key="9">
    <source>
        <dbReference type="PROSITE" id="PS51078"/>
    </source>
</evidence>
<dbReference type="InterPro" id="IPR005471">
    <property type="entry name" value="Tscrpt_reg_IclR_N"/>
</dbReference>
<dbReference type="Gene3D" id="1.10.10.10">
    <property type="entry name" value="Winged helix-like DNA-binding domain superfamily/Winged helix DNA-binding domain"/>
    <property type="match status" value="1"/>
</dbReference>
<feature type="region of interest" description="Disordered" evidence="7">
    <location>
        <begin position="1"/>
        <end position="29"/>
    </location>
</feature>
<dbReference type="PANTHER" id="PTHR30136:SF24">
    <property type="entry name" value="HTH-TYPE TRANSCRIPTIONAL REPRESSOR ALLR"/>
    <property type="match status" value="1"/>
</dbReference>
<feature type="domain" description="IclR-ED" evidence="9">
    <location>
        <begin position="90"/>
        <end position="273"/>
    </location>
</feature>
<dbReference type="Pfam" id="PF01614">
    <property type="entry name" value="IclR_C"/>
    <property type="match status" value="1"/>
</dbReference>
<keyword evidence="2" id="KW-0805">Transcription regulation</keyword>
<dbReference type="GO" id="GO:0003677">
    <property type="term" value="F:DNA binding"/>
    <property type="evidence" value="ECO:0007669"/>
    <property type="project" value="UniProtKB-KW"/>
</dbReference>
<dbReference type="SMART" id="SM00346">
    <property type="entry name" value="HTH_ICLR"/>
    <property type="match status" value="1"/>
</dbReference>
<dbReference type="GO" id="GO:0003700">
    <property type="term" value="F:DNA-binding transcription factor activity"/>
    <property type="evidence" value="ECO:0007669"/>
    <property type="project" value="TreeGrafter"/>
</dbReference>
<evidence type="ECO:0000256" key="3">
    <source>
        <dbReference type="ARBA" id="ARBA00023125"/>
    </source>
</evidence>
<evidence type="ECO:0000256" key="4">
    <source>
        <dbReference type="ARBA" id="ARBA00023163"/>
    </source>
</evidence>
<evidence type="ECO:0000259" key="8">
    <source>
        <dbReference type="PROSITE" id="PS51077"/>
    </source>
</evidence>
<evidence type="ECO:0000256" key="6">
    <source>
        <dbReference type="ARBA" id="ARBA00070406"/>
    </source>
</evidence>
<keyword evidence="1" id="KW-0319">Glycerol metabolism</keyword>
<dbReference type="InterPro" id="IPR050707">
    <property type="entry name" value="HTH_MetabolicPath_Reg"/>
</dbReference>
<dbReference type="SUPFAM" id="SSF46785">
    <property type="entry name" value="Winged helix' DNA-binding domain"/>
    <property type="match status" value="1"/>
</dbReference>
<keyword evidence="3" id="KW-0238">DNA-binding</keyword>
<dbReference type="Gene3D" id="3.30.450.40">
    <property type="match status" value="1"/>
</dbReference>
<keyword evidence="4" id="KW-0804">Transcription</keyword>
<feature type="domain" description="HTH iclR-type" evidence="8">
    <location>
        <begin position="28"/>
        <end position="89"/>
    </location>
</feature>
<dbReference type="OrthoDB" id="7274111at2"/>
<evidence type="ECO:0000313" key="11">
    <source>
        <dbReference type="Proteomes" id="UP000057181"/>
    </source>
</evidence>
<accession>A0A0U3G8D9</accession>
<protein>
    <recommendedName>
        <fullName evidence="6">Glycerol operon regulatory protein</fullName>
    </recommendedName>
</protein>
<proteinExistence type="predicted"/>
<dbReference type="Pfam" id="PF09339">
    <property type="entry name" value="HTH_IclR"/>
    <property type="match status" value="1"/>
</dbReference>
<reference evidence="10 11" key="1">
    <citation type="submission" date="2015-11" db="EMBL/GenBank/DDBJ databases">
        <title>Complete Genome Sequence of Kocuria flava strain HO-9041.</title>
        <authorList>
            <person name="Zhou M."/>
            <person name="Dai J."/>
        </authorList>
    </citation>
    <scope>NUCLEOTIDE SEQUENCE [LARGE SCALE GENOMIC DNA]</scope>
    <source>
        <strain evidence="10 11">HO-9041</strain>
    </source>
</reference>
<gene>
    <name evidence="10" type="ORF">AS188_03595</name>
</gene>
<evidence type="ECO:0000313" key="10">
    <source>
        <dbReference type="EMBL" id="ALU41034.1"/>
    </source>
</evidence>
<evidence type="ECO:0000256" key="2">
    <source>
        <dbReference type="ARBA" id="ARBA00023015"/>
    </source>
</evidence>
<dbReference type="EMBL" id="CP013254">
    <property type="protein sequence ID" value="ALU41034.1"/>
    <property type="molecule type" value="Genomic_DNA"/>
</dbReference>
<dbReference type="GO" id="GO:0006071">
    <property type="term" value="P:glycerol metabolic process"/>
    <property type="evidence" value="ECO:0007669"/>
    <property type="project" value="UniProtKB-KW"/>
</dbReference>
<dbReference type="RefSeq" id="WP_058859705.1">
    <property type="nucleotide sequence ID" value="NZ_BJZR01000012.1"/>
</dbReference>
<evidence type="ECO:0000256" key="7">
    <source>
        <dbReference type="SAM" id="MobiDB-lite"/>
    </source>
</evidence>
<dbReference type="KEGG" id="kfv:AS188_03595"/>
<dbReference type="PANTHER" id="PTHR30136">
    <property type="entry name" value="HELIX-TURN-HELIX TRANSCRIPTIONAL REGULATOR, ICLR FAMILY"/>
    <property type="match status" value="1"/>
</dbReference>
<dbReference type="STRING" id="446860.AS188_03595"/>
<name>A0A0U3G8D9_9MICC</name>
<dbReference type="InterPro" id="IPR036390">
    <property type="entry name" value="WH_DNA-bd_sf"/>
</dbReference>
<dbReference type="InterPro" id="IPR036388">
    <property type="entry name" value="WH-like_DNA-bd_sf"/>
</dbReference>
<comment type="function">
    <text evidence="5">May be an activator protein for the gylABX operon.</text>
</comment>
<dbReference type="SUPFAM" id="SSF55781">
    <property type="entry name" value="GAF domain-like"/>
    <property type="match status" value="1"/>
</dbReference>
<organism evidence="10 11">
    <name type="scientific">Kocuria flava</name>
    <dbReference type="NCBI Taxonomy" id="446860"/>
    <lineage>
        <taxon>Bacteria</taxon>
        <taxon>Bacillati</taxon>
        <taxon>Actinomycetota</taxon>
        <taxon>Actinomycetes</taxon>
        <taxon>Micrococcales</taxon>
        <taxon>Micrococcaceae</taxon>
        <taxon>Kocuria</taxon>
    </lineage>
</organism>
<dbReference type="GO" id="GO:0045892">
    <property type="term" value="P:negative regulation of DNA-templated transcription"/>
    <property type="evidence" value="ECO:0007669"/>
    <property type="project" value="TreeGrafter"/>
</dbReference>
<dbReference type="AlphaFoldDB" id="A0A0U3G8D9"/>
<dbReference type="FunFam" id="1.10.10.10:FF:000056">
    <property type="entry name" value="IclR family transcriptional regulator"/>
    <property type="match status" value="1"/>
</dbReference>
<evidence type="ECO:0000256" key="5">
    <source>
        <dbReference type="ARBA" id="ARBA00058938"/>
    </source>
</evidence>
<dbReference type="PROSITE" id="PS51078">
    <property type="entry name" value="ICLR_ED"/>
    <property type="match status" value="1"/>
</dbReference>
<dbReference type="PROSITE" id="PS51077">
    <property type="entry name" value="HTH_ICLR"/>
    <property type="match status" value="1"/>
</dbReference>
<evidence type="ECO:0000256" key="1">
    <source>
        <dbReference type="ARBA" id="ARBA00022798"/>
    </source>
</evidence>
<dbReference type="InterPro" id="IPR014757">
    <property type="entry name" value="Tscrpt_reg_IclR_C"/>
</dbReference>